<dbReference type="PANTHER" id="PTHR40077">
    <property type="entry name" value="MEMBRANE PROTEIN-RELATED"/>
    <property type="match status" value="1"/>
</dbReference>
<sequence length="95" mass="10375">MRAASLLEGMTLVLLVGIAVPLKHLADFPVAVRIMGPVHGLAFTLYVWMLVQTLASGRWTRAEAVRMLAVAFIPFGAFANERLLARRQRALASSV</sequence>
<dbReference type="Pfam" id="PF12823">
    <property type="entry name" value="DUF3817"/>
    <property type="match status" value="1"/>
</dbReference>
<evidence type="ECO:0000313" key="8">
    <source>
        <dbReference type="Proteomes" id="UP000577891"/>
    </source>
</evidence>
<organism evidence="7 8">
    <name type="scientific">Gluconacetobacter asukensis</name>
    <dbReference type="NCBI Taxonomy" id="1017181"/>
    <lineage>
        <taxon>Bacteria</taxon>
        <taxon>Pseudomonadati</taxon>
        <taxon>Pseudomonadota</taxon>
        <taxon>Alphaproteobacteria</taxon>
        <taxon>Acetobacterales</taxon>
        <taxon>Acetobacteraceae</taxon>
        <taxon>Gluconacetobacter</taxon>
    </lineage>
</organism>
<keyword evidence="2" id="KW-1003">Cell membrane</keyword>
<evidence type="ECO:0000256" key="5">
    <source>
        <dbReference type="ARBA" id="ARBA00023136"/>
    </source>
</evidence>
<evidence type="ECO:0000259" key="6">
    <source>
        <dbReference type="Pfam" id="PF12823"/>
    </source>
</evidence>
<keyword evidence="8" id="KW-1185">Reference proteome</keyword>
<dbReference type="PANTHER" id="PTHR40077:SF1">
    <property type="entry name" value="MEMBRANE PROTEIN"/>
    <property type="match status" value="1"/>
</dbReference>
<evidence type="ECO:0000256" key="2">
    <source>
        <dbReference type="ARBA" id="ARBA00022475"/>
    </source>
</evidence>
<keyword evidence="4" id="KW-1133">Transmembrane helix</keyword>
<evidence type="ECO:0000256" key="4">
    <source>
        <dbReference type="ARBA" id="ARBA00022989"/>
    </source>
</evidence>
<evidence type="ECO:0000256" key="3">
    <source>
        <dbReference type="ARBA" id="ARBA00022692"/>
    </source>
</evidence>
<accession>A0A7W4J363</accession>
<gene>
    <name evidence="7" type="ORF">HLH35_17085</name>
</gene>
<proteinExistence type="predicted"/>
<dbReference type="Proteomes" id="UP000577891">
    <property type="component" value="Unassembled WGS sequence"/>
</dbReference>
<evidence type="ECO:0000313" key="7">
    <source>
        <dbReference type="EMBL" id="MBB2173811.1"/>
    </source>
</evidence>
<evidence type="ECO:0000256" key="1">
    <source>
        <dbReference type="ARBA" id="ARBA00004651"/>
    </source>
</evidence>
<keyword evidence="3" id="KW-0812">Transmembrane</keyword>
<reference evidence="7 8" key="1">
    <citation type="submission" date="2020-04" db="EMBL/GenBank/DDBJ databases">
        <title>Description of novel Gluconacetobacter.</title>
        <authorList>
            <person name="Sombolestani A."/>
        </authorList>
    </citation>
    <scope>NUCLEOTIDE SEQUENCE [LARGE SCALE GENOMIC DNA]</scope>
    <source>
        <strain evidence="7 8">LMG 27724</strain>
    </source>
</reference>
<keyword evidence="5" id="KW-0472">Membrane</keyword>
<name>A0A7W4J363_9PROT</name>
<dbReference type="EMBL" id="JABEQE010000020">
    <property type="protein sequence ID" value="MBB2173811.1"/>
    <property type="molecule type" value="Genomic_DNA"/>
</dbReference>
<dbReference type="InterPro" id="IPR023845">
    <property type="entry name" value="DUF3817_TM"/>
</dbReference>
<dbReference type="AlphaFoldDB" id="A0A7W4J363"/>
<dbReference type="GO" id="GO:0005886">
    <property type="term" value="C:plasma membrane"/>
    <property type="evidence" value="ECO:0007669"/>
    <property type="project" value="UniProtKB-SubCell"/>
</dbReference>
<comment type="subcellular location">
    <subcellularLocation>
        <location evidence="1">Cell membrane</location>
        <topology evidence="1">Multi-pass membrane protein</topology>
    </subcellularLocation>
</comment>
<protein>
    <submittedName>
        <fullName evidence="7">DUF3817 domain-containing protein</fullName>
    </submittedName>
</protein>
<feature type="domain" description="DUF3817" evidence="6">
    <location>
        <begin position="2"/>
        <end position="85"/>
    </location>
</feature>
<dbReference type="NCBIfam" id="TIGR03954">
    <property type="entry name" value="integ_memb_HG"/>
    <property type="match status" value="1"/>
</dbReference>
<comment type="caution">
    <text evidence="7">The sequence shown here is derived from an EMBL/GenBank/DDBJ whole genome shotgun (WGS) entry which is preliminary data.</text>
</comment>